<sequence>MGHGLVLTLTQESVTIVPGYEHVKVLINLSNLHLPAHCYGQRLFVILEWEILEESGLKPCKRQQSGIVELAVGGYGAGDSTVNALDIAEITEEIEVMKGQMRIAVEDIYQDARTATDLSQ</sequence>
<evidence type="ECO:0000313" key="2">
    <source>
        <dbReference type="Proteomes" id="UP000288216"/>
    </source>
</evidence>
<organism evidence="1 2">
    <name type="scientific">Scyliorhinus torazame</name>
    <name type="common">Cloudy catshark</name>
    <name type="synonym">Catulus torazame</name>
    <dbReference type="NCBI Taxonomy" id="75743"/>
    <lineage>
        <taxon>Eukaryota</taxon>
        <taxon>Metazoa</taxon>
        <taxon>Chordata</taxon>
        <taxon>Craniata</taxon>
        <taxon>Vertebrata</taxon>
        <taxon>Chondrichthyes</taxon>
        <taxon>Elasmobranchii</taxon>
        <taxon>Galeomorphii</taxon>
        <taxon>Galeoidea</taxon>
        <taxon>Carcharhiniformes</taxon>
        <taxon>Scyliorhinidae</taxon>
        <taxon>Scyliorhinus</taxon>
    </lineage>
</organism>
<evidence type="ECO:0000313" key="1">
    <source>
        <dbReference type="EMBL" id="GCB82803.1"/>
    </source>
</evidence>
<name>A0A401QBQ2_SCYTO</name>
<comment type="caution">
    <text evidence="1">The sequence shown here is derived from an EMBL/GenBank/DDBJ whole genome shotgun (WGS) entry which is preliminary data.</text>
</comment>
<reference evidence="1 2" key="1">
    <citation type="journal article" date="2018" name="Nat. Ecol. Evol.">
        <title>Shark genomes provide insights into elasmobranch evolution and the origin of vertebrates.</title>
        <authorList>
            <person name="Hara Y"/>
            <person name="Yamaguchi K"/>
            <person name="Onimaru K"/>
            <person name="Kadota M"/>
            <person name="Koyanagi M"/>
            <person name="Keeley SD"/>
            <person name="Tatsumi K"/>
            <person name="Tanaka K"/>
            <person name="Motone F"/>
            <person name="Kageyama Y"/>
            <person name="Nozu R"/>
            <person name="Adachi N"/>
            <person name="Nishimura O"/>
            <person name="Nakagawa R"/>
            <person name="Tanegashima C"/>
            <person name="Kiyatake I"/>
            <person name="Matsumoto R"/>
            <person name="Murakumo K"/>
            <person name="Nishida K"/>
            <person name="Terakita A"/>
            <person name="Kuratani S"/>
            <person name="Sato K"/>
            <person name="Hyodo S Kuraku.S."/>
        </authorList>
    </citation>
    <scope>NUCLEOTIDE SEQUENCE [LARGE SCALE GENOMIC DNA]</scope>
</reference>
<dbReference type="Proteomes" id="UP000288216">
    <property type="component" value="Unassembled WGS sequence"/>
</dbReference>
<dbReference type="EMBL" id="BFAA01031142">
    <property type="protein sequence ID" value="GCB82803.1"/>
    <property type="molecule type" value="Genomic_DNA"/>
</dbReference>
<protein>
    <submittedName>
        <fullName evidence="1">Uncharacterized protein</fullName>
    </submittedName>
</protein>
<accession>A0A401QBQ2</accession>
<gene>
    <name evidence="1" type="ORF">scyTo_0023598</name>
</gene>
<proteinExistence type="predicted"/>
<dbReference type="AlphaFoldDB" id="A0A401QBQ2"/>
<keyword evidence="2" id="KW-1185">Reference proteome</keyword>